<dbReference type="PANTHER" id="PTHR10039">
    <property type="entry name" value="AMELOGENIN"/>
    <property type="match status" value="1"/>
</dbReference>
<accession>K3UW84</accession>
<reference evidence="4 5" key="1">
    <citation type="journal article" date="2012" name="PLoS Pathog.">
        <title>Comparative pathogenomics reveals horizontally acquired novel virulence genes in fungi infecting cereal hosts.</title>
        <authorList>
            <person name="Gardiner D.M."/>
            <person name="McDonald M.C."/>
            <person name="Covarelli L."/>
            <person name="Solomon P.S."/>
            <person name="Rusu A.G."/>
            <person name="Marshall M."/>
            <person name="Kazan K."/>
            <person name="Chakraborty S."/>
            <person name="McDonald B.A."/>
            <person name="Manners J.M."/>
        </authorList>
    </citation>
    <scope>NUCLEOTIDE SEQUENCE [LARGE SCALE GENOMIC DNA]</scope>
    <source>
        <strain evidence="4 5">CS3096</strain>
    </source>
</reference>
<dbReference type="InterPro" id="IPR007111">
    <property type="entry name" value="NACHT_NTPase"/>
</dbReference>
<dbReference type="KEGG" id="fpu:FPSE_02904"/>
<dbReference type="HOGENOM" id="CLU_289684_0_0_1"/>
<evidence type="ECO:0000256" key="2">
    <source>
        <dbReference type="SAM" id="MobiDB-lite"/>
    </source>
</evidence>
<dbReference type="eggNOG" id="KOG4177">
    <property type="taxonomic scope" value="Eukaryota"/>
</dbReference>
<protein>
    <recommendedName>
        <fullName evidence="3">NACHT domain-containing protein</fullName>
    </recommendedName>
</protein>
<dbReference type="PROSITE" id="PS50837">
    <property type="entry name" value="NACHT"/>
    <property type="match status" value="1"/>
</dbReference>
<sequence>MTQIAKAFTSSFQSEMRQYVDAVKTKADDVQRDIELVKAKTDRHEQKMQEKEREEASENRSLVVASLSKNWNQLSKVRIDFRKSSTERKQRQALDALSTYNRYTTSLNSARNKRHLHTASWVFEKQEFKDWYALKEAPVLHIAGKIGSGKTILSSSIIEFINNKQSPSQVVSFFFSRFDDSESLQCDTILRSLVFQLASRPSLTKIVGSKDLYSDLELAKDQDYSRDSLKKLFYRSLGLIEKWFIVLDGIDECDTEERRGLFGFLSDLLANESTSGKVKLLLSCRETLNHDIRTWFTSTLHIVTGSKTTSQDILTYAEDILREKISKGELILGDINLAEEILRSISLKEQGMFLWAFLTIEDLCSRKCDADIIQALETLPSELNATLDRALDRILRHKNAEIAQTIFRWTAAVREPLEVDQLQEALSIKVGDRVIDPRSRINGIEKLTQWCENLVRIDEEDNAVCFSHHSILEYLSKTDSGPWKDFHIDHQEADHHVGQICLTYLNIQSPSTALQHTRNERPSDLFQRMNLSVITQQVTREFAPGGVRARAIKLMESATQLKETTNPSRFTGTQAVVDVKYPFTSHFPFLQYAEKYWQTHIQFLTPESESYGLLVGMVEGSLLAHKMPWMDKKWQSSVNEAMITLFSFDLHRYGVPFYTIIYGNSSGNHDLICQVTKIIGQNLNLSNQLDTRWIRFLVEAGHLECPGDCVGMAQQHVDHCDIIRCATRYIADGVPNWPALVVDPERPCNCPEDFKKRGVSEDVHFVLVDGYKRNSRPLLQIFTRACSGVLRKEKLNRLSQELNLTELDLLRARTISEKSILDCHIEGQQLNMDYFPLLDILDRENVTAHAREIGFGFDELRDLLSNAIMCAYRESQDIIGNSLYTIVQNLTLSESYRVTYDLSIFDVAEQRIRENTHRYIQESKAKSLAKFYLQSASRLVHFPKESVATTFEQALKAKNWILGKALAVVQSTFPVGYLSPETDAFYAFLSCPQCTLTGPSKNWELNLCQPHQLQARTLSQSLVSPGKDSGHDWCMGLLKQLGIKGSLTSNLDYVPRHS</sequence>
<feature type="domain" description="NACHT" evidence="3">
    <location>
        <begin position="138"/>
        <end position="285"/>
    </location>
</feature>
<evidence type="ECO:0000256" key="1">
    <source>
        <dbReference type="ARBA" id="ARBA00022737"/>
    </source>
</evidence>
<organism evidence="4 5">
    <name type="scientific">Fusarium pseudograminearum (strain CS3096)</name>
    <name type="common">Wheat and barley crown-rot fungus</name>
    <dbReference type="NCBI Taxonomy" id="1028729"/>
    <lineage>
        <taxon>Eukaryota</taxon>
        <taxon>Fungi</taxon>
        <taxon>Dikarya</taxon>
        <taxon>Ascomycota</taxon>
        <taxon>Pezizomycotina</taxon>
        <taxon>Sordariomycetes</taxon>
        <taxon>Hypocreomycetidae</taxon>
        <taxon>Hypocreales</taxon>
        <taxon>Nectriaceae</taxon>
        <taxon>Fusarium</taxon>
    </lineage>
</organism>
<dbReference type="RefSeq" id="XP_009254298.1">
    <property type="nucleotide sequence ID" value="XM_009256023.1"/>
</dbReference>
<dbReference type="AlphaFoldDB" id="K3UW84"/>
<keyword evidence="5" id="KW-1185">Reference proteome</keyword>
<dbReference type="EMBL" id="AFNW01000065">
    <property type="protein sequence ID" value="EKJ76906.1"/>
    <property type="molecule type" value="Genomic_DNA"/>
</dbReference>
<evidence type="ECO:0000259" key="3">
    <source>
        <dbReference type="PROSITE" id="PS50837"/>
    </source>
</evidence>
<dbReference type="Proteomes" id="UP000007978">
    <property type="component" value="Chromosome 3"/>
</dbReference>
<keyword evidence="1" id="KW-0677">Repeat</keyword>
<comment type="caution">
    <text evidence="4">The sequence shown here is derived from an EMBL/GenBank/DDBJ whole genome shotgun (WGS) entry which is preliminary data.</text>
</comment>
<dbReference type="Pfam" id="PF24883">
    <property type="entry name" value="NPHP3_N"/>
    <property type="match status" value="1"/>
</dbReference>
<dbReference type="SUPFAM" id="SSF52540">
    <property type="entry name" value="P-loop containing nucleoside triphosphate hydrolases"/>
    <property type="match status" value="1"/>
</dbReference>
<dbReference type="OrthoDB" id="7464126at2759"/>
<dbReference type="InterPro" id="IPR056884">
    <property type="entry name" value="NPHP3-like_N"/>
</dbReference>
<evidence type="ECO:0000313" key="5">
    <source>
        <dbReference type="Proteomes" id="UP000007978"/>
    </source>
</evidence>
<dbReference type="Gene3D" id="3.40.50.300">
    <property type="entry name" value="P-loop containing nucleotide triphosphate hydrolases"/>
    <property type="match status" value="1"/>
</dbReference>
<evidence type="ECO:0000313" key="4">
    <source>
        <dbReference type="EMBL" id="EKJ76906.1"/>
    </source>
</evidence>
<dbReference type="Pfam" id="PF22939">
    <property type="entry name" value="WHD_GPIID"/>
    <property type="match status" value="1"/>
</dbReference>
<name>K3UW84_FUSPC</name>
<dbReference type="InterPro" id="IPR027417">
    <property type="entry name" value="P-loop_NTPase"/>
</dbReference>
<gene>
    <name evidence="4" type="ORF">FPSE_02904</name>
</gene>
<proteinExistence type="predicted"/>
<dbReference type="GeneID" id="20361523"/>
<dbReference type="InterPro" id="IPR054471">
    <property type="entry name" value="GPIID_WHD"/>
</dbReference>
<feature type="compositionally biased region" description="Basic and acidic residues" evidence="2">
    <location>
        <begin position="40"/>
        <end position="58"/>
    </location>
</feature>
<feature type="region of interest" description="Disordered" evidence="2">
    <location>
        <begin position="40"/>
        <end position="59"/>
    </location>
</feature>